<dbReference type="Proteomes" id="UP000789719">
    <property type="component" value="Unassembled WGS sequence"/>
</dbReference>
<evidence type="ECO:0000256" key="3">
    <source>
        <dbReference type="SAM" id="SignalP"/>
    </source>
</evidence>
<gene>
    <name evidence="4" type="ORF">WGH24286_01912</name>
</gene>
<evidence type="ECO:0000313" key="4">
    <source>
        <dbReference type="EMBL" id="CAH0419453.1"/>
    </source>
</evidence>
<proteinExistence type="predicted"/>
<dbReference type="RefSeq" id="WP_230099482.1">
    <property type="nucleotide sequence ID" value="NZ_CAKKNT010000041.1"/>
</dbReference>
<evidence type="ECO:0000313" key="5">
    <source>
        <dbReference type="Proteomes" id="UP000789719"/>
    </source>
</evidence>
<protein>
    <submittedName>
        <fullName evidence="4">Uncharacterized protein</fullName>
    </submittedName>
</protein>
<keyword evidence="5" id="KW-1185">Reference proteome</keyword>
<keyword evidence="1" id="KW-0175">Coiled coil</keyword>
<name>A0ABM8ZD11_9LACO</name>
<feature type="chain" id="PRO_5046490235" evidence="3">
    <location>
        <begin position="27"/>
        <end position="135"/>
    </location>
</feature>
<feature type="coiled-coil region" evidence="1">
    <location>
        <begin position="64"/>
        <end position="98"/>
    </location>
</feature>
<accession>A0ABM8ZD11</accession>
<sequence length="135" mass="14383">MKRRKVIIFSSIAAAFVLAGGASVGAESFSQGQEDSIVIKNDINRIIGYNDQLHSAFETIKTDLATANAKIADLTSNNQQLKSQLDQSNDELHDLRLKADNQSLPHVIQNLPQPGEMPATADSSSNAASSSSASN</sequence>
<comment type="caution">
    <text evidence="4">The sequence shown here is derived from an EMBL/GenBank/DDBJ whole genome shotgun (WGS) entry which is preliminary data.</text>
</comment>
<organism evidence="4 5">
    <name type="scientific">Periweissella ghanensis</name>
    <dbReference type="NCBI Taxonomy" id="467997"/>
    <lineage>
        <taxon>Bacteria</taxon>
        <taxon>Bacillati</taxon>
        <taxon>Bacillota</taxon>
        <taxon>Bacilli</taxon>
        <taxon>Lactobacillales</taxon>
        <taxon>Lactobacillaceae</taxon>
        <taxon>Periweissella</taxon>
    </lineage>
</organism>
<dbReference type="EMBL" id="CAKKNT010000041">
    <property type="protein sequence ID" value="CAH0419453.1"/>
    <property type="molecule type" value="Genomic_DNA"/>
</dbReference>
<reference evidence="4 5" key="1">
    <citation type="submission" date="2021-11" db="EMBL/GenBank/DDBJ databases">
        <authorList>
            <person name="Depoorter E."/>
        </authorList>
    </citation>
    <scope>NUCLEOTIDE SEQUENCE [LARGE SCALE GENOMIC DNA]</scope>
    <source>
        <strain evidence="4 5">LMG 24286</strain>
    </source>
</reference>
<evidence type="ECO:0000256" key="2">
    <source>
        <dbReference type="SAM" id="MobiDB-lite"/>
    </source>
</evidence>
<feature type="compositionally biased region" description="Low complexity" evidence="2">
    <location>
        <begin position="123"/>
        <end position="135"/>
    </location>
</feature>
<evidence type="ECO:0000256" key="1">
    <source>
        <dbReference type="SAM" id="Coils"/>
    </source>
</evidence>
<keyword evidence="3" id="KW-0732">Signal</keyword>
<dbReference type="Gene3D" id="1.20.5.170">
    <property type="match status" value="1"/>
</dbReference>
<feature type="signal peptide" evidence="3">
    <location>
        <begin position="1"/>
        <end position="26"/>
    </location>
</feature>
<feature type="region of interest" description="Disordered" evidence="2">
    <location>
        <begin position="101"/>
        <end position="135"/>
    </location>
</feature>